<dbReference type="RefSeq" id="WP_184776874.1">
    <property type="nucleotide sequence ID" value="NZ_JACHMG010000001.1"/>
</dbReference>
<feature type="binding site" evidence="13">
    <location>
        <position position="210"/>
    </location>
    <ligand>
        <name>Mg(2+)</name>
        <dbReference type="ChEBI" id="CHEBI:18420"/>
    </ligand>
</feature>
<feature type="binding site" evidence="13">
    <location>
        <position position="178"/>
    </location>
    <ligand>
        <name>Ca(2+)</name>
        <dbReference type="ChEBI" id="CHEBI:29108"/>
    </ligand>
</feature>
<dbReference type="InterPro" id="IPR011234">
    <property type="entry name" value="Fumarylacetoacetase-like_C"/>
</dbReference>
<name>A0A840IL32_9PSEU</name>
<evidence type="ECO:0000256" key="10">
    <source>
        <dbReference type="ARBA" id="ARBA00023232"/>
    </source>
</evidence>
<evidence type="ECO:0000256" key="4">
    <source>
        <dbReference type="ARBA" id="ARBA00012094"/>
    </source>
</evidence>
<feature type="binding site" evidence="13">
    <location>
        <position position="176"/>
    </location>
    <ligand>
        <name>Ca(2+)</name>
        <dbReference type="ChEBI" id="CHEBI:29108"/>
    </ligand>
</feature>
<keyword evidence="7 13" id="KW-0106">Calcium</keyword>
<dbReference type="SUPFAM" id="SSF56529">
    <property type="entry name" value="FAH"/>
    <property type="match status" value="1"/>
</dbReference>
<feature type="binding site" evidence="13">
    <location>
        <position position="210"/>
    </location>
    <ligand>
        <name>Ca(2+)</name>
        <dbReference type="ChEBI" id="CHEBI:29108"/>
    </ligand>
</feature>
<dbReference type="GO" id="GO:0006572">
    <property type="term" value="P:L-tyrosine catabolic process"/>
    <property type="evidence" value="ECO:0007669"/>
    <property type="project" value="UniProtKB-KW"/>
</dbReference>
<evidence type="ECO:0000256" key="7">
    <source>
        <dbReference type="ARBA" id="ARBA00022837"/>
    </source>
</evidence>
<dbReference type="GO" id="GO:0006559">
    <property type="term" value="P:L-phenylalanine catabolic process"/>
    <property type="evidence" value="ECO:0007669"/>
    <property type="project" value="UniProtKB-UniPathway"/>
</dbReference>
<comment type="pathway">
    <text evidence="3">Amino-acid degradation; L-phenylalanine degradation; acetoacetate and fumarate from L-phenylalanine: step 6/6.</text>
</comment>
<evidence type="ECO:0000256" key="13">
    <source>
        <dbReference type="PIRSR" id="PIRSR605959-3"/>
    </source>
</evidence>
<comment type="cofactor">
    <cofactor evidence="1 13">
        <name>Ca(2+)</name>
        <dbReference type="ChEBI" id="CHEBI:29108"/>
    </cofactor>
</comment>
<dbReference type="GO" id="GO:0046872">
    <property type="term" value="F:metal ion binding"/>
    <property type="evidence" value="ECO:0007669"/>
    <property type="project" value="UniProtKB-KW"/>
</dbReference>
<accession>A0A840IL32</accession>
<dbReference type="Gene3D" id="3.90.850.10">
    <property type="entry name" value="Fumarylacetoacetase-like, C-terminal domain"/>
    <property type="match status" value="1"/>
</dbReference>
<feature type="binding site" evidence="13">
    <location>
        <position position="230"/>
    </location>
    <ligand>
        <name>Mg(2+)</name>
        <dbReference type="ChEBI" id="CHEBI:18420"/>
    </ligand>
</feature>
<evidence type="ECO:0000256" key="11">
    <source>
        <dbReference type="PIRSR" id="PIRSR605959-1"/>
    </source>
</evidence>
<evidence type="ECO:0000259" key="14">
    <source>
        <dbReference type="Pfam" id="PF01557"/>
    </source>
</evidence>
<evidence type="ECO:0000256" key="2">
    <source>
        <dbReference type="ARBA" id="ARBA00001946"/>
    </source>
</evidence>
<organism evidence="16 17">
    <name type="scientific">Amycolatopsis jiangsuensis</name>
    <dbReference type="NCBI Taxonomy" id="1181879"/>
    <lineage>
        <taxon>Bacteria</taxon>
        <taxon>Bacillati</taxon>
        <taxon>Actinomycetota</taxon>
        <taxon>Actinomycetes</taxon>
        <taxon>Pseudonocardiales</taxon>
        <taxon>Pseudonocardiaceae</taxon>
        <taxon>Amycolatopsis</taxon>
    </lineage>
</organism>
<keyword evidence="6 16" id="KW-0378">Hydrolase</keyword>
<proteinExistence type="predicted"/>
<feature type="binding site" evidence="13">
    <location>
        <position position="234"/>
    </location>
    <ligand>
        <name>Mg(2+)</name>
        <dbReference type="ChEBI" id="CHEBI:18420"/>
    </ligand>
</feature>
<dbReference type="Pfam" id="PF09298">
    <property type="entry name" value="FAA_hydrolase_N"/>
    <property type="match status" value="1"/>
</dbReference>
<reference evidence="16 17" key="1">
    <citation type="submission" date="2020-08" db="EMBL/GenBank/DDBJ databases">
        <title>Sequencing the genomes of 1000 actinobacteria strains.</title>
        <authorList>
            <person name="Klenk H.-P."/>
        </authorList>
    </citation>
    <scope>NUCLEOTIDE SEQUENCE [LARGE SCALE GENOMIC DNA]</scope>
    <source>
        <strain evidence="16 17">DSM 45859</strain>
    </source>
</reference>
<dbReference type="PANTHER" id="PTHR43069:SF2">
    <property type="entry name" value="FUMARYLACETOACETASE"/>
    <property type="match status" value="1"/>
</dbReference>
<sequence length="388" mass="41496">MTVPADSLFGPENLPYGVFSPAGGDPRVGVRVGDDVLDLSVALGEAVFAEPTLNAFMAQGYERWVAVRRRIQDLLAGEVPAAALHPVGEVSLHLPFEVADYVDFYASEHHASNVGRLFRPDAEPLLPNWKHLPVGYHGRAGTVYVSGTDVVRPSGQRTGPDGPAPVFGPSTRLDIEAELGFVVGTGTPANTPLSPDDFPRHVFGAVLLNDWSARDIQAWEYVPLGPNLGKSFATSVSPWVVPILALAEARVPLPGQTDPEPLPYLAESAPWGLDIELTVRWNGQEVSRPPFREMYWSPAQMLAHLTVNGASARTGDLYGSGTISGPGPAERGSFLELSWGGRDPLTVGGEPRTFLQDGDEVVLEGTATTRSGAKLGFGEVRGRVLPAR</sequence>
<feature type="binding site" evidence="13">
    <location>
        <position position="103"/>
    </location>
    <ligand>
        <name>Ca(2+)</name>
        <dbReference type="ChEBI" id="CHEBI:29108"/>
    </ligand>
</feature>
<dbReference type="NCBIfam" id="TIGR01266">
    <property type="entry name" value="fum_ac_acetase"/>
    <property type="match status" value="1"/>
</dbReference>
<gene>
    <name evidence="16" type="ORF">BJY18_000185</name>
</gene>
<evidence type="ECO:0000256" key="5">
    <source>
        <dbReference type="ARBA" id="ARBA00022723"/>
    </source>
</evidence>
<feature type="active site" description="Proton acceptor" evidence="11">
    <location>
        <position position="110"/>
    </location>
</feature>
<dbReference type="AlphaFoldDB" id="A0A840IL32"/>
<dbReference type="GO" id="GO:1902000">
    <property type="term" value="P:homogentisate catabolic process"/>
    <property type="evidence" value="ECO:0007669"/>
    <property type="project" value="TreeGrafter"/>
</dbReference>
<keyword evidence="8 13" id="KW-0460">Magnesium</keyword>
<keyword evidence="5 13" id="KW-0479">Metal-binding</keyword>
<evidence type="ECO:0000256" key="6">
    <source>
        <dbReference type="ARBA" id="ARBA00022801"/>
    </source>
</evidence>
<dbReference type="SUPFAM" id="SSF63433">
    <property type="entry name" value="Fumarylacetoacetate hydrolase, FAH, N-terminal domain"/>
    <property type="match status" value="1"/>
</dbReference>
<feature type="binding site" evidence="12">
    <location>
        <position position="322"/>
    </location>
    <ligand>
        <name>substrate</name>
    </ligand>
</feature>
<evidence type="ECO:0000313" key="17">
    <source>
        <dbReference type="Proteomes" id="UP000581769"/>
    </source>
</evidence>
<evidence type="ECO:0000256" key="1">
    <source>
        <dbReference type="ARBA" id="ARBA00001913"/>
    </source>
</evidence>
<evidence type="ECO:0000256" key="12">
    <source>
        <dbReference type="PIRSR" id="PIRSR605959-2"/>
    </source>
</evidence>
<dbReference type="InterPro" id="IPR036462">
    <property type="entry name" value="Fumarylacetoacetase_N_sf"/>
</dbReference>
<comment type="cofactor">
    <cofactor evidence="2 13">
        <name>Mg(2+)</name>
        <dbReference type="ChEBI" id="CHEBI:18420"/>
    </cofactor>
</comment>
<feature type="binding site" evidence="12">
    <location>
        <position position="105"/>
    </location>
    <ligand>
        <name>substrate</name>
    </ligand>
</feature>
<feature type="domain" description="Fumarylacetoacetase-like C-terminal" evidence="14">
    <location>
        <begin position="102"/>
        <end position="384"/>
    </location>
</feature>
<evidence type="ECO:0000256" key="3">
    <source>
        <dbReference type="ARBA" id="ARBA00004782"/>
    </source>
</evidence>
<dbReference type="InterPro" id="IPR005959">
    <property type="entry name" value="Fumarylacetoacetase"/>
</dbReference>
<keyword evidence="17" id="KW-1185">Reference proteome</keyword>
<protein>
    <recommendedName>
        <fullName evidence="4">fumarylacetoacetase</fullName>
        <ecNumber evidence="4">3.7.1.2</ecNumber>
    </recommendedName>
</protein>
<keyword evidence="9" id="KW-0828">Tyrosine catabolism</keyword>
<feature type="binding site" evidence="12">
    <location>
        <position position="119"/>
    </location>
    <ligand>
        <name>substrate</name>
    </ligand>
</feature>
<dbReference type="UniPathway" id="UPA00139">
    <property type="reaction ID" value="UER00341"/>
</dbReference>
<keyword evidence="10" id="KW-0585">Phenylalanine catabolism</keyword>
<feature type="binding site" evidence="12">
    <location>
        <position position="221"/>
    </location>
    <ligand>
        <name>substrate</name>
    </ligand>
</feature>
<evidence type="ECO:0000259" key="15">
    <source>
        <dbReference type="Pfam" id="PF09298"/>
    </source>
</evidence>
<dbReference type="EC" id="3.7.1.2" evidence="4"/>
<evidence type="ECO:0000313" key="16">
    <source>
        <dbReference type="EMBL" id="MBB4682700.1"/>
    </source>
</evidence>
<dbReference type="GO" id="GO:0004334">
    <property type="term" value="F:fumarylacetoacetase activity"/>
    <property type="evidence" value="ECO:0007669"/>
    <property type="project" value="UniProtKB-EC"/>
</dbReference>
<feature type="domain" description="Fumarylacetoacetase N-terminal" evidence="15">
    <location>
        <begin position="12"/>
        <end position="95"/>
    </location>
</feature>
<feature type="binding site" evidence="12">
    <location>
        <position position="217"/>
    </location>
    <ligand>
        <name>substrate</name>
    </ligand>
</feature>
<dbReference type="PANTHER" id="PTHR43069">
    <property type="entry name" value="FUMARYLACETOACETASE"/>
    <property type="match status" value="1"/>
</dbReference>
<dbReference type="EMBL" id="JACHMG010000001">
    <property type="protein sequence ID" value="MBB4682700.1"/>
    <property type="molecule type" value="Genomic_DNA"/>
</dbReference>
<dbReference type="Proteomes" id="UP000581769">
    <property type="component" value="Unassembled WGS sequence"/>
</dbReference>
<evidence type="ECO:0000256" key="8">
    <source>
        <dbReference type="ARBA" id="ARBA00022842"/>
    </source>
</evidence>
<dbReference type="InterPro" id="IPR036663">
    <property type="entry name" value="Fumarylacetoacetase_C_sf"/>
</dbReference>
<dbReference type="Gene3D" id="2.30.30.230">
    <property type="entry name" value="Fumarylacetoacetase, N-terminal domain"/>
    <property type="match status" value="1"/>
</dbReference>
<evidence type="ECO:0000256" key="9">
    <source>
        <dbReference type="ARBA" id="ARBA00022878"/>
    </source>
</evidence>
<dbReference type="InterPro" id="IPR015377">
    <property type="entry name" value="Fumarylacetoacetase_N"/>
</dbReference>
<comment type="caution">
    <text evidence="16">The sequence shown here is derived from an EMBL/GenBank/DDBJ whole genome shotgun (WGS) entry which is preliminary data.</text>
</comment>
<dbReference type="Pfam" id="PF01557">
    <property type="entry name" value="FAA_hydrolase"/>
    <property type="match status" value="1"/>
</dbReference>